<dbReference type="CDD" id="cd00086">
    <property type="entry name" value="homeodomain"/>
    <property type="match status" value="1"/>
</dbReference>
<dbReference type="GO" id="GO:0000981">
    <property type="term" value="F:DNA-binding transcription factor activity, RNA polymerase II-specific"/>
    <property type="evidence" value="ECO:0007669"/>
    <property type="project" value="InterPro"/>
</dbReference>
<organism evidence="9 10">
    <name type="scientific">Triticum turgidum subsp. durum</name>
    <name type="common">Durum wheat</name>
    <name type="synonym">Triticum durum</name>
    <dbReference type="NCBI Taxonomy" id="4567"/>
    <lineage>
        <taxon>Eukaryota</taxon>
        <taxon>Viridiplantae</taxon>
        <taxon>Streptophyta</taxon>
        <taxon>Embryophyta</taxon>
        <taxon>Tracheophyta</taxon>
        <taxon>Spermatophyta</taxon>
        <taxon>Magnoliopsida</taxon>
        <taxon>Liliopsida</taxon>
        <taxon>Poales</taxon>
        <taxon>Poaceae</taxon>
        <taxon>BOP clade</taxon>
        <taxon>Pooideae</taxon>
        <taxon>Triticodae</taxon>
        <taxon>Triticeae</taxon>
        <taxon>Triticinae</taxon>
        <taxon>Triticum</taxon>
    </lineage>
</organism>
<dbReference type="InterPro" id="IPR042160">
    <property type="entry name" value="HD-Zip_IV"/>
</dbReference>
<sequence>MDGELLEYDSDVQNMLDPFTTSQHLLQHEHGDEMHGLLGATTNMGNTDDANTAAADKGKNNDGETHTHSDQRMVTRRAHYHRLRREQIQQLEAVFQECPYPDAELWKDLSERLDMSALQVKFWFQNKRSSSKGKRQLQDTKNLQRENQMLKDENQAIKWVVENKTCLKCAGVMLKTQNTSEHQRLSTENMWLKEKLRRATAYLREGLYRNDM</sequence>
<accession>A0A9R1QD91</accession>
<keyword evidence="3 5" id="KW-0371">Homeobox</keyword>
<dbReference type="PANTHER" id="PTHR45654:SF62">
    <property type="entry name" value="HOMEOBOX DOMAIN-CONTAINING PROTEIN"/>
    <property type="match status" value="1"/>
</dbReference>
<evidence type="ECO:0000256" key="6">
    <source>
        <dbReference type="RuleBase" id="RU000682"/>
    </source>
</evidence>
<dbReference type="PROSITE" id="PS50071">
    <property type="entry name" value="HOMEOBOX_2"/>
    <property type="match status" value="1"/>
</dbReference>
<dbReference type="InterPro" id="IPR017970">
    <property type="entry name" value="Homeobox_CS"/>
</dbReference>
<dbReference type="GO" id="GO:0005634">
    <property type="term" value="C:nucleus"/>
    <property type="evidence" value="ECO:0007669"/>
    <property type="project" value="UniProtKB-SubCell"/>
</dbReference>
<feature type="compositionally biased region" description="Basic and acidic residues" evidence="7">
    <location>
        <begin position="56"/>
        <end position="72"/>
    </location>
</feature>
<dbReference type="SUPFAM" id="SSF46689">
    <property type="entry name" value="Homeodomain-like"/>
    <property type="match status" value="1"/>
</dbReference>
<evidence type="ECO:0000313" key="9">
    <source>
        <dbReference type="EMBL" id="VAH73789.1"/>
    </source>
</evidence>
<reference evidence="9 10" key="1">
    <citation type="submission" date="2017-09" db="EMBL/GenBank/DDBJ databases">
        <authorList>
            <consortium name="International Durum Wheat Genome Sequencing Consortium (IDWGSC)"/>
            <person name="Milanesi L."/>
        </authorList>
    </citation>
    <scope>NUCLEOTIDE SEQUENCE [LARGE SCALE GENOMIC DNA]</scope>
    <source>
        <strain evidence="10">cv. Svevo</strain>
    </source>
</reference>
<evidence type="ECO:0000259" key="8">
    <source>
        <dbReference type="PROSITE" id="PS50071"/>
    </source>
</evidence>
<dbReference type="GO" id="GO:0003677">
    <property type="term" value="F:DNA binding"/>
    <property type="evidence" value="ECO:0007669"/>
    <property type="project" value="UniProtKB-UniRule"/>
</dbReference>
<comment type="subcellular location">
    <subcellularLocation>
        <location evidence="1 5 6">Nucleus</location>
    </subcellularLocation>
</comment>
<evidence type="ECO:0000256" key="7">
    <source>
        <dbReference type="SAM" id="MobiDB-lite"/>
    </source>
</evidence>
<evidence type="ECO:0000256" key="4">
    <source>
        <dbReference type="ARBA" id="ARBA00023242"/>
    </source>
</evidence>
<protein>
    <recommendedName>
        <fullName evidence="8">Homeobox domain-containing protein</fullName>
    </recommendedName>
</protein>
<feature type="DNA-binding region" description="Homeobox" evidence="5">
    <location>
        <begin position="76"/>
        <end position="135"/>
    </location>
</feature>
<gene>
    <name evidence="9" type="ORF">TRITD_3Bv1G048570</name>
</gene>
<proteinExistence type="predicted"/>
<dbReference type="Gene3D" id="1.10.10.60">
    <property type="entry name" value="Homeodomain-like"/>
    <property type="match status" value="1"/>
</dbReference>
<dbReference type="PROSITE" id="PS00027">
    <property type="entry name" value="HOMEOBOX_1"/>
    <property type="match status" value="1"/>
</dbReference>
<evidence type="ECO:0000256" key="1">
    <source>
        <dbReference type="ARBA" id="ARBA00004123"/>
    </source>
</evidence>
<dbReference type="SMART" id="SM00389">
    <property type="entry name" value="HOX"/>
    <property type="match status" value="1"/>
</dbReference>
<feature type="domain" description="Homeobox" evidence="8">
    <location>
        <begin position="74"/>
        <end position="134"/>
    </location>
</feature>
<evidence type="ECO:0000256" key="5">
    <source>
        <dbReference type="PROSITE-ProRule" id="PRU00108"/>
    </source>
</evidence>
<dbReference type="EMBL" id="LT934116">
    <property type="protein sequence ID" value="VAH73789.1"/>
    <property type="molecule type" value="Genomic_DNA"/>
</dbReference>
<dbReference type="OMA" id="QRMECLY"/>
<keyword evidence="2 5" id="KW-0238">DNA-binding</keyword>
<name>A0A9R1QD91_TRITD</name>
<dbReference type="Pfam" id="PF00046">
    <property type="entry name" value="Homeodomain"/>
    <property type="match status" value="1"/>
</dbReference>
<dbReference type="Gramene" id="TRITD3Bv1G048570.1">
    <property type="protein sequence ID" value="TRITD3Bv1G048570.1"/>
    <property type="gene ID" value="TRITD3Bv1G048570"/>
</dbReference>
<evidence type="ECO:0000256" key="2">
    <source>
        <dbReference type="ARBA" id="ARBA00023125"/>
    </source>
</evidence>
<evidence type="ECO:0000256" key="3">
    <source>
        <dbReference type="ARBA" id="ARBA00023155"/>
    </source>
</evidence>
<dbReference type="PANTHER" id="PTHR45654">
    <property type="entry name" value="HOMEOBOX-LEUCINE ZIPPER PROTEIN MERISTEM L1"/>
    <property type="match status" value="1"/>
</dbReference>
<keyword evidence="10" id="KW-1185">Reference proteome</keyword>
<dbReference type="AlphaFoldDB" id="A0A9R1QD91"/>
<evidence type="ECO:0000313" key="10">
    <source>
        <dbReference type="Proteomes" id="UP000324705"/>
    </source>
</evidence>
<dbReference type="InterPro" id="IPR009057">
    <property type="entry name" value="Homeodomain-like_sf"/>
</dbReference>
<keyword evidence="4 5" id="KW-0539">Nucleus</keyword>
<feature type="compositionally biased region" description="Low complexity" evidence="7">
    <location>
        <begin position="45"/>
        <end position="55"/>
    </location>
</feature>
<feature type="region of interest" description="Disordered" evidence="7">
    <location>
        <begin position="45"/>
        <end position="72"/>
    </location>
</feature>
<dbReference type="Proteomes" id="UP000324705">
    <property type="component" value="Chromosome 3B"/>
</dbReference>
<dbReference type="InterPro" id="IPR001356">
    <property type="entry name" value="HD"/>
</dbReference>